<sequence length="89" mass="10033">MILGIVFLLFFSPSFFLIQAVFVALEAQASFLHWYGSDNPVPLCLPTMPYKSSGFRGVRACPNELFFSSECFVCSSYRLCIIRCKCRSG</sequence>
<protein>
    <submittedName>
        <fullName evidence="1">Putative secreted protein</fullName>
    </submittedName>
</protein>
<dbReference type="EMBL" id="GHJT01001774">
    <property type="protein sequence ID" value="MOY35745.1"/>
    <property type="molecule type" value="Transcribed_RNA"/>
</dbReference>
<evidence type="ECO:0000313" key="1">
    <source>
        <dbReference type="EMBL" id="MOY35745.1"/>
    </source>
</evidence>
<organism evidence="1">
    <name type="scientific">Ixodes scapularis</name>
    <name type="common">Black-legged tick</name>
    <name type="synonym">Deer tick</name>
    <dbReference type="NCBI Taxonomy" id="6945"/>
    <lineage>
        <taxon>Eukaryota</taxon>
        <taxon>Metazoa</taxon>
        <taxon>Ecdysozoa</taxon>
        <taxon>Arthropoda</taxon>
        <taxon>Chelicerata</taxon>
        <taxon>Arachnida</taxon>
        <taxon>Acari</taxon>
        <taxon>Parasitiformes</taxon>
        <taxon>Ixodida</taxon>
        <taxon>Ixodoidea</taxon>
        <taxon>Ixodidae</taxon>
        <taxon>Ixodinae</taxon>
        <taxon>Ixodes</taxon>
    </lineage>
</organism>
<reference evidence="1" key="1">
    <citation type="submission" date="2019-04" db="EMBL/GenBank/DDBJ databases">
        <title>An insight into the mialome of Ixodes scapularis.</title>
        <authorList>
            <person name="Ribeiro J.M."/>
            <person name="Mather T.N."/>
            <person name="Karim S."/>
        </authorList>
    </citation>
    <scope>NUCLEOTIDE SEQUENCE</scope>
</reference>
<accession>A0A4D5RF95</accession>
<proteinExistence type="predicted"/>
<name>A0A4D5RF95_IXOSC</name>
<dbReference type="AlphaFoldDB" id="A0A4D5RF95"/>